<dbReference type="EMBL" id="QTJW01000003">
    <property type="protein sequence ID" value="RGD71844.1"/>
    <property type="molecule type" value="Genomic_DNA"/>
</dbReference>
<sequence>MSNENDAYRITEIPANFPAEDLVLKSAMQFFKDELLSYLGITEEPVTMGPTEFVHLEAKQLYEDFNFIKPDRSWIHLEFESDGIREEDLRRFRSYEAVTSFIRRADITTYVICSSTVKEIRFELNTGYNTYRIIPVRLKDRDSDELFAGLFKKQKQGVKPNRADLVPLLLATLMSGNTDQKERIILANRLITESGTLSESDMVRMQAVLYTLANKFLSKDDLNQVKEALFMTPLGQMLVNDGIEKGMEMGMEKGIKKGIEKGASALISACQEVGLTYDSTRKKLIEKLELDASTASRYMEEFWSVLSKQ</sequence>
<accession>A0A3E3DRA0</accession>
<evidence type="ECO:0000313" key="1">
    <source>
        <dbReference type="EMBL" id="RGD71844.1"/>
    </source>
</evidence>
<gene>
    <name evidence="1" type="ORF">DWX31_06140</name>
</gene>
<dbReference type="OrthoDB" id="1730086at2"/>
<proteinExistence type="predicted"/>
<dbReference type="AlphaFoldDB" id="A0A3E3DRA0"/>
<name>A0A3E3DRA0_9FIRM</name>
<organism evidence="1 2">
    <name type="scientific">Hungatella hathewayi</name>
    <dbReference type="NCBI Taxonomy" id="154046"/>
    <lineage>
        <taxon>Bacteria</taxon>
        <taxon>Bacillati</taxon>
        <taxon>Bacillota</taxon>
        <taxon>Clostridia</taxon>
        <taxon>Lachnospirales</taxon>
        <taxon>Lachnospiraceae</taxon>
        <taxon>Hungatella</taxon>
    </lineage>
</organism>
<comment type="caution">
    <text evidence="1">The sequence shown here is derived from an EMBL/GenBank/DDBJ whole genome shotgun (WGS) entry which is preliminary data.</text>
</comment>
<evidence type="ECO:0000313" key="2">
    <source>
        <dbReference type="Proteomes" id="UP000261023"/>
    </source>
</evidence>
<reference evidence="1 2" key="1">
    <citation type="submission" date="2018-08" db="EMBL/GenBank/DDBJ databases">
        <title>A genome reference for cultivated species of the human gut microbiota.</title>
        <authorList>
            <person name="Zou Y."/>
            <person name="Xue W."/>
            <person name="Luo G."/>
        </authorList>
    </citation>
    <scope>NUCLEOTIDE SEQUENCE [LARGE SCALE GENOMIC DNA]</scope>
    <source>
        <strain evidence="1 2">AF19-13AC</strain>
    </source>
</reference>
<dbReference type="Proteomes" id="UP000261023">
    <property type="component" value="Unassembled WGS sequence"/>
</dbReference>
<dbReference type="RefSeq" id="WP_002603356.1">
    <property type="nucleotide sequence ID" value="NZ_QTJW01000003.1"/>
</dbReference>
<protein>
    <recommendedName>
        <fullName evidence="3">Transposase, YhgA-like</fullName>
    </recommendedName>
</protein>
<evidence type="ECO:0008006" key="3">
    <source>
        <dbReference type="Google" id="ProtNLM"/>
    </source>
</evidence>